<evidence type="ECO:0000256" key="1">
    <source>
        <dbReference type="SAM" id="SignalP"/>
    </source>
</evidence>
<feature type="chain" id="PRO_5013836846" description="Nicotinic acid mononucleotide adenyltransferase" evidence="1">
    <location>
        <begin position="19"/>
        <end position="115"/>
    </location>
</feature>
<dbReference type="OrthoDB" id="1467310at2"/>
<organism evidence="2 3">
    <name type="scientific">Tenacibaculum piscium</name>
    <dbReference type="NCBI Taxonomy" id="1458515"/>
    <lineage>
        <taxon>Bacteria</taxon>
        <taxon>Pseudomonadati</taxon>
        <taxon>Bacteroidota</taxon>
        <taxon>Flavobacteriia</taxon>
        <taxon>Flavobacteriales</taxon>
        <taxon>Flavobacteriaceae</taxon>
        <taxon>Tenacibaculum</taxon>
    </lineage>
</organism>
<sequence length="115" mass="13265">MKKFILVVCILSISLLQAQNTEVTFEKEGDLVKATYFYKDGKVKEQGFFKDKKLQGTWISFDTKGNKTAIAHYKEGKKSGKWFMWQADGLKEIDYNNNVIAGVQTWKEETKMAIK</sequence>
<dbReference type="AlphaFoldDB" id="A0A2H1YJM6"/>
<dbReference type="RefSeq" id="WP_101918349.1">
    <property type="nucleotide sequence ID" value="NZ_JAJGWR010000002.1"/>
</dbReference>
<dbReference type="EMBL" id="OENF01000042">
    <property type="protein sequence ID" value="SOS75716.1"/>
    <property type="molecule type" value="Genomic_DNA"/>
</dbReference>
<dbReference type="Proteomes" id="UP000234211">
    <property type="component" value="Unassembled WGS sequence"/>
</dbReference>
<dbReference type="Gene3D" id="2.20.110.10">
    <property type="entry name" value="Histone H3 K4-specific methyltransferase SET7/9 N-terminal domain"/>
    <property type="match status" value="1"/>
</dbReference>
<dbReference type="SUPFAM" id="SSF82185">
    <property type="entry name" value="Histone H3 K4-specific methyltransferase SET7/9 N-terminal domain"/>
    <property type="match status" value="1"/>
</dbReference>
<accession>A0A2H1YJM6</accession>
<keyword evidence="3" id="KW-1185">Reference proteome</keyword>
<gene>
    <name evidence="2" type="ORF">TNO020_70021</name>
</gene>
<name>A0A2H1YJM6_9FLAO</name>
<reference evidence="3" key="1">
    <citation type="submission" date="2017-11" db="EMBL/GenBank/DDBJ databases">
        <authorList>
            <person name="Duchaud E."/>
        </authorList>
    </citation>
    <scope>NUCLEOTIDE SEQUENCE [LARGE SCALE GENOMIC DNA]</scope>
    <source>
        <strain evidence="3">Tenacibaculum sp. TNO020</strain>
    </source>
</reference>
<keyword evidence="1" id="KW-0732">Signal</keyword>
<protein>
    <recommendedName>
        <fullName evidence="4">Nicotinic acid mononucleotide adenyltransferase</fullName>
    </recommendedName>
</protein>
<evidence type="ECO:0008006" key="4">
    <source>
        <dbReference type="Google" id="ProtNLM"/>
    </source>
</evidence>
<evidence type="ECO:0000313" key="2">
    <source>
        <dbReference type="EMBL" id="SOS75716.1"/>
    </source>
</evidence>
<dbReference type="GeneID" id="86943015"/>
<evidence type="ECO:0000313" key="3">
    <source>
        <dbReference type="Proteomes" id="UP000234211"/>
    </source>
</evidence>
<proteinExistence type="predicted"/>
<feature type="signal peptide" evidence="1">
    <location>
        <begin position="1"/>
        <end position="18"/>
    </location>
</feature>